<name>A0A852QZI5_9MICO</name>
<dbReference type="EMBL" id="JACCBD010000001">
    <property type="protein sequence ID" value="NYD27863.1"/>
    <property type="molecule type" value="Genomic_DNA"/>
</dbReference>
<dbReference type="RefSeq" id="WP_185987658.1">
    <property type="nucleotide sequence ID" value="NZ_BAAALZ010000001.1"/>
</dbReference>
<evidence type="ECO:0000313" key="2">
    <source>
        <dbReference type="Proteomes" id="UP000586095"/>
    </source>
</evidence>
<reference evidence="1 2" key="1">
    <citation type="submission" date="2020-07" db="EMBL/GenBank/DDBJ databases">
        <title>Sequencing the genomes of 1000 actinobacteria strains.</title>
        <authorList>
            <person name="Klenk H.-P."/>
        </authorList>
    </citation>
    <scope>NUCLEOTIDE SEQUENCE [LARGE SCALE GENOMIC DNA]</scope>
    <source>
        <strain evidence="1 2">DSM 17380</strain>
    </source>
</reference>
<organism evidence="1 2">
    <name type="scientific">Leucobacter aridicollis</name>
    <dbReference type="NCBI Taxonomy" id="283878"/>
    <lineage>
        <taxon>Bacteria</taxon>
        <taxon>Bacillati</taxon>
        <taxon>Actinomycetota</taxon>
        <taxon>Actinomycetes</taxon>
        <taxon>Micrococcales</taxon>
        <taxon>Microbacteriaceae</taxon>
        <taxon>Leucobacter</taxon>
    </lineage>
</organism>
<dbReference type="AlphaFoldDB" id="A0A852QZI5"/>
<gene>
    <name evidence="1" type="ORF">BJ960_002666</name>
</gene>
<comment type="caution">
    <text evidence="1">The sequence shown here is derived from an EMBL/GenBank/DDBJ whole genome shotgun (WGS) entry which is preliminary data.</text>
</comment>
<evidence type="ECO:0000313" key="1">
    <source>
        <dbReference type="EMBL" id="NYD27863.1"/>
    </source>
</evidence>
<sequence length="93" mass="9814">MHREARHAALHIVVGWRLGFIITSSDIRGTSCLYGWSFNASNSTGADARFAGITLHLAGLTEGEPITLAQSRDAVHAVSLATELIAAGERPSG</sequence>
<protein>
    <submittedName>
        <fullName evidence="1">Uncharacterized protein</fullName>
    </submittedName>
</protein>
<proteinExistence type="predicted"/>
<keyword evidence="2" id="KW-1185">Reference proteome</keyword>
<accession>A0A852QZI5</accession>
<dbReference type="Proteomes" id="UP000586095">
    <property type="component" value="Unassembled WGS sequence"/>
</dbReference>